<name>A0A6A5WUW0_9PLEO</name>
<evidence type="ECO:0008006" key="4">
    <source>
        <dbReference type="Google" id="ProtNLM"/>
    </source>
</evidence>
<evidence type="ECO:0000256" key="1">
    <source>
        <dbReference type="SAM" id="SignalP"/>
    </source>
</evidence>
<evidence type="ECO:0000313" key="2">
    <source>
        <dbReference type="EMBL" id="KAF2005593.1"/>
    </source>
</evidence>
<keyword evidence="1" id="KW-0732">Signal</keyword>
<feature type="signal peptide" evidence="1">
    <location>
        <begin position="1"/>
        <end position="45"/>
    </location>
</feature>
<dbReference type="AlphaFoldDB" id="A0A6A5WUW0"/>
<feature type="chain" id="PRO_5025359143" description="Ig-like domain-containing protein" evidence="1">
    <location>
        <begin position="46"/>
        <end position="231"/>
    </location>
</feature>
<dbReference type="Proteomes" id="UP000799779">
    <property type="component" value="Unassembled WGS sequence"/>
</dbReference>
<organism evidence="2 3">
    <name type="scientific">Amniculicola lignicola CBS 123094</name>
    <dbReference type="NCBI Taxonomy" id="1392246"/>
    <lineage>
        <taxon>Eukaryota</taxon>
        <taxon>Fungi</taxon>
        <taxon>Dikarya</taxon>
        <taxon>Ascomycota</taxon>
        <taxon>Pezizomycotina</taxon>
        <taxon>Dothideomycetes</taxon>
        <taxon>Pleosporomycetidae</taxon>
        <taxon>Pleosporales</taxon>
        <taxon>Amniculicolaceae</taxon>
        <taxon>Amniculicola</taxon>
    </lineage>
</organism>
<keyword evidence="3" id="KW-1185">Reference proteome</keyword>
<dbReference type="EMBL" id="ML977562">
    <property type="protein sequence ID" value="KAF2005593.1"/>
    <property type="molecule type" value="Genomic_DNA"/>
</dbReference>
<reference evidence="2" key="1">
    <citation type="journal article" date="2020" name="Stud. Mycol.">
        <title>101 Dothideomycetes genomes: a test case for predicting lifestyles and emergence of pathogens.</title>
        <authorList>
            <person name="Haridas S."/>
            <person name="Albert R."/>
            <person name="Binder M."/>
            <person name="Bloem J."/>
            <person name="Labutti K."/>
            <person name="Salamov A."/>
            <person name="Andreopoulos B."/>
            <person name="Baker S."/>
            <person name="Barry K."/>
            <person name="Bills G."/>
            <person name="Bluhm B."/>
            <person name="Cannon C."/>
            <person name="Castanera R."/>
            <person name="Culley D."/>
            <person name="Daum C."/>
            <person name="Ezra D."/>
            <person name="Gonzalez J."/>
            <person name="Henrissat B."/>
            <person name="Kuo A."/>
            <person name="Liang C."/>
            <person name="Lipzen A."/>
            <person name="Lutzoni F."/>
            <person name="Magnuson J."/>
            <person name="Mondo S."/>
            <person name="Nolan M."/>
            <person name="Ohm R."/>
            <person name="Pangilinan J."/>
            <person name="Park H.-J."/>
            <person name="Ramirez L."/>
            <person name="Alfaro M."/>
            <person name="Sun H."/>
            <person name="Tritt A."/>
            <person name="Yoshinaga Y."/>
            <person name="Zwiers L.-H."/>
            <person name="Turgeon B."/>
            <person name="Goodwin S."/>
            <person name="Spatafora J."/>
            <person name="Crous P."/>
            <person name="Grigoriev I."/>
        </authorList>
    </citation>
    <scope>NUCLEOTIDE SEQUENCE</scope>
    <source>
        <strain evidence="2">CBS 123094</strain>
    </source>
</reference>
<evidence type="ECO:0000313" key="3">
    <source>
        <dbReference type="Proteomes" id="UP000799779"/>
    </source>
</evidence>
<gene>
    <name evidence="2" type="ORF">P154DRAFT_570885</name>
</gene>
<accession>A0A6A5WUW0</accession>
<proteinExistence type="predicted"/>
<protein>
    <recommendedName>
        <fullName evidence="4">Ig-like domain-containing protein</fullName>
    </recommendedName>
</protein>
<sequence>MSRLESRQKRQKTSNPLRIPSPALVTRNFSMFYQLLFLLPTLTLAQQNYPDCLPGTEHPQWLISNYSLLVTEWWASPSDSPGNPDTVENITSTISFSLSSNIRNFNYTCITDGVSVAPPQLQYPAWPKCNAPEGAIPYSDEAKFNIGPEGRMNVSQKVMCYERNWPEPSLLTYKAYGNGSESAFSGPFDVKQNEVYNEEWEVNGEPYLVRYSLIGLLREITILANKIEVIV</sequence>